<protein>
    <submittedName>
        <fullName evidence="5">Sn-glycerol-3-phosphate ABC transporter ATP-binding protein UgpC</fullName>
    </submittedName>
</protein>
<dbReference type="PANTHER" id="PTHR43875:SF1">
    <property type="entry name" value="OSMOPROTECTIVE COMPOUNDS UPTAKE ATP-BINDING PROTEIN GGTA"/>
    <property type="match status" value="1"/>
</dbReference>
<dbReference type="GeneID" id="64981048"/>
<name>A0AAP8PN22_9STAP</name>
<dbReference type="GO" id="GO:0005524">
    <property type="term" value="F:ATP binding"/>
    <property type="evidence" value="ECO:0007669"/>
    <property type="project" value="UniProtKB-KW"/>
</dbReference>
<reference evidence="5 6" key="1">
    <citation type="submission" date="2017-08" db="EMBL/GenBank/DDBJ databases">
        <title>Draft genome sequences of 64 type strains of genus Staph aureus.</title>
        <authorList>
            <person name="Cole K."/>
            <person name="Golubchik T."/>
            <person name="Russell J."/>
            <person name="Foster D."/>
            <person name="Llewelyn M."/>
            <person name="Wilson D."/>
            <person name="Crook D."/>
            <person name="Paul J."/>
        </authorList>
    </citation>
    <scope>NUCLEOTIDE SEQUENCE [LARGE SCALE GENOMIC DNA]</scope>
    <source>
        <strain evidence="5 6">NCTC 12101</strain>
    </source>
</reference>
<accession>A0AAP8PN22</accession>
<keyword evidence="3 5" id="KW-0067">ATP-binding</keyword>
<evidence type="ECO:0000259" key="4">
    <source>
        <dbReference type="PROSITE" id="PS50893"/>
    </source>
</evidence>
<dbReference type="InterPro" id="IPR040582">
    <property type="entry name" value="OB_MalK-like"/>
</dbReference>
<dbReference type="AlphaFoldDB" id="A0AAP8PN22"/>
<dbReference type="GO" id="GO:0008643">
    <property type="term" value="P:carbohydrate transport"/>
    <property type="evidence" value="ECO:0007669"/>
    <property type="project" value="InterPro"/>
</dbReference>
<keyword evidence="1" id="KW-0813">Transport</keyword>
<dbReference type="InterPro" id="IPR027417">
    <property type="entry name" value="P-loop_NTPase"/>
</dbReference>
<dbReference type="PROSITE" id="PS50893">
    <property type="entry name" value="ABC_TRANSPORTER_2"/>
    <property type="match status" value="1"/>
</dbReference>
<comment type="caution">
    <text evidence="5">The sequence shown here is derived from an EMBL/GenBank/DDBJ whole genome shotgun (WGS) entry which is preliminary data.</text>
</comment>
<evidence type="ECO:0000256" key="3">
    <source>
        <dbReference type="ARBA" id="ARBA00022840"/>
    </source>
</evidence>
<dbReference type="NCBIfam" id="NF008653">
    <property type="entry name" value="PRK11650.1"/>
    <property type="match status" value="1"/>
</dbReference>
<dbReference type="GO" id="GO:0055052">
    <property type="term" value="C:ATP-binding cassette (ABC) transporter complex, substrate-binding subunit-containing"/>
    <property type="evidence" value="ECO:0007669"/>
    <property type="project" value="TreeGrafter"/>
</dbReference>
<feature type="domain" description="ABC transporter" evidence="4">
    <location>
        <begin position="4"/>
        <end position="235"/>
    </location>
</feature>
<dbReference type="Proteomes" id="UP000242470">
    <property type="component" value="Unassembled WGS sequence"/>
</dbReference>
<dbReference type="InterPro" id="IPR008995">
    <property type="entry name" value="Mo/tungstate-bd_C_term_dom"/>
</dbReference>
<dbReference type="GO" id="GO:0016887">
    <property type="term" value="F:ATP hydrolysis activity"/>
    <property type="evidence" value="ECO:0007669"/>
    <property type="project" value="InterPro"/>
</dbReference>
<dbReference type="InterPro" id="IPR047641">
    <property type="entry name" value="ABC_transpr_MalK/UgpC-like"/>
</dbReference>
<dbReference type="InterPro" id="IPR003593">
    <property type="entry name" value="AAA+_ATPase"/>
</dbReference>
<dbReference type="InterPro" id="IPR012340">
    <property type="entry name" value="NA-bd_OB-fold"/>
</dbReference>
<evidence type="ECO:0000256" key="1">
    <source>
        <dbReference type="ARBA" id="ARBA00022448"/>
    </source>
</evidence>
<dbReference type="PROSITE" id="PS00211">
    <property type="entry name" value="ABC_TRANSPORTER_1"/>
    <property type="match status" value="1"/>
</dbReference>
<dbReference type="CDD" id="cd03301">
    <property type="entry name" value="ABC_MalK_N"/>
    <property type="match status" value="1"/>
</dbReference>
<sequence>MAKLQLNHVKKTFDGKTYSVKDFNLDIMERDFIVLVGPSGCGKSTTLRMIAGLESISEGELLIDGKVANQTEPKNRNIAMVFQNYALYPHMTVEDNIGYGLKVKKEKKSEIKNKVHQATELLDLVDYLNKKPGELSGGQRQRVALGRAIVRDADFFLMDEPLSNLDAKLRVVMRSEIIQLHKRLNTTTIYVTHDQIEAMTMATKIVVMNKGEIQQIGTPKEVYNSPNNTFVASFIGSPSMNLLKCQYENGKLFVNDTDDVINLNESQKELLTKIDTNQITLGIRPEKVEIAEEHDNKRPIIHSSVEVSEFHGSETIVFSNISDFMFAAKTKGDHIYDNNAAINYTFDINDLYFFETRTGENITIKMK</sequence>
<evidence type="ECO:0000313" key="6">
    <source>
        <dbReference type="Proteomes" id="UP000242470"/>
    </source>
</evidence>
<dbReference type="SUPFAM" id="SSF52540">
    <property type="entry name" value="P-loop containing nucleoside triphosphate hydrolases"/>
    <property type="match status" value="1"/>
</dbReference>
<organism evidence="5 6">
    <name type="scientific">Staphylococcus auricularis</name>
    <dbReference type="NCBI Taxonomy" id="29379"/>
    <lineage>
        <taxon>Bacteria</taxon>
        <taxon>Bacillati</taxon>
        <taxon>Bacillota</taxon>
        <taxon>Bacilli</taxon>
        <taxon>Bacillales</taxon>
        <taxon>Staphylococcaceae</taxon>
        <taxon>Staphylococcus</taxon>
    </lineage>
</organism>
<dbReference type="SUPFAM" id="SSF50331">
    <property type="entry name" value="MOP-like"/>
    <property type="match status" value="1"/>
</dbReference>
<gene>
    <name evidence="5" type="ORF">CD158_08085</name>
</gene>
<dbReference type="Pfam" id="PF00005">
    <property type="entry name" value="ABC_tran"/>
    <property type="match status" value="1"/>
</dbReference>
<dbReference type="GO" id="GO:0140359">
    <property type="term" value="F:ABC-type transporter activity"/>
    <property type="evidence" value="ECO:0007669"/>
    <property type="project" value="InterPro"/>
</dbReference>
<evidence type="ECO:0000256" key="2">
    <source>
        <dbReference type="ARBA" id="ARBA00022741"/>
    </source>
</evidence>
<dbReference type="RefSeq" id="WP_059106989.1">
    <property type="nucleotide sequence ID" value="NZ_AP024589.1"/>
</dbReference>
<dbReference type="Gene3D" id="3.40.50.300">
    <property type="entry name" value="P-loop containing nucleotide triphosphate hydrolases"/>
    <property type="match status" value="1"/>
</dbReference>
<evidence type="ECO:0000313" key="5">
    <source>
        <dbReference type="EMBL" id="PNZ66627.1"/>
    </source>
</evidence>
<keyword evidence="2" id="KW-0547">Nucleotide-binding</keyword>
<dbReference type="Gene3D" id="2.40.50.100">
    <property type="match status" value="1"/>
</dbReference>
<dbReference type="EMBL" id="PPQW01000056">
    <property type="protein sequence ID" value="PNZ66627.1"/>
    <property type="molecule type" value="Genomic_DNA"/>
</dbReference>
<dbReference type="Gene3D" id="2.40.50.140">
    <property type="entry name" value="Nucleic acid-binding proteins"/>
    <property type="match status" value="1"/>
</dbReference>
<dbReference type="FunFam" id="3.40.50.300:FF:000042">
    <property type="entry name" value="Maltose/maltodextrin ABC transporter, ATP-binding protein"/>
    <property type="match status" value="1"/>
</dbReference>
<dbReference type="InterPro" id="IPR003439">
    <property type="entry name" value="ABC_transporter-like_ATP-bd"/>
</dbReference>
<dbReference type="Pfam" id="PF17912">
    <property type="entry name" value="OB_MalK"/>
    <property type="match status" value="1"/>
</dbReference>
<dbReference type="PANTHER" id="PTHR43875">
    <property type="entry name" value="MALTODEXTRIN IMPORT ATP-BINDING PROTEIN MSMX"/>
    <property type="match status" value="1"/>
</dbReference>
<proteinExistence type="predicted"/>
<dbReference type="InterPro" id="IPR015855">
    <property type="entry name" value="ABC_transpr_MalK-like"/>
</dbReference>
<dbReference type="InterPro" id="IPR017871">
    <property type="entry name" value="ABC_transporter-like_CS"/>
</dbReference>
<dbReference type="SMART" id="SM00382">
    <property type="entry name" value="AAA"/>
    <property type="match status" value="1"/>
</dbReference>